<evidence type="ECO:0008006" key="3">
    <source>
        <dbReference type="Google" id="ProtNLM"/>
    </source>
</evidence>
<gene>
    <name evidence="1" type="ORF">Aru02nite_64340</name>
</gene>
<protein>
    <recommendedName>
        <fullName evidence="3">DUF885 domain-containing protein</fullName>
    </recommendedName>
</protein>
<evidence type="ECO:0000313" key="2">
    <source>
        <dbReference type="Proteomes" id="UP000612808"/>
    </source>
</evidence>
<dbReference type="InterPro" id="IPR010281">
    <property type="entry name" value="DUF885"/>
</dbReference>
<dbReference type="PANTHER" id="PTHR33361">
    <property type="entry name" value="GLR0591 PROTEIN"/>
    <property type="match status" value="1"/>
</dbReference>
<organism evidence="1 2">
    <name type="scientific">Actinocatenispora rupis</name>
    <dbReference type="NCBI Taxonomy" id="519421"/>
    <lineage>
        <taxon>Bacteria</taxon>
        <taxon>Bacillati</taxon>
        <taxon>Actinomycetota</taxon>
        <taxon>Actinomycetes</taxon>
        <taxon>Micromonosporales</taxon>
        <taxon>Micromonosporaceae</taxon>
        <taxon>Actinocatenispora</taxon>
    </lineage>
</organism>
<reference evidence="1" key="1">
    <citation type="submission" date="2021-01" db="EMBL/GenBank/DDBJ databases">
        <title>Whole genome shotgun sequence of Actinocatenispora rupis NBRC 107355.</title>
        <authorList>
            <person name="Komaki H."/>
            <person name="Tamura T."/>
        </authorList>
    </citation>
    <scope>NUCLEOTIDE SEQUENCE</scope>
    <source>
        <strain evidence="1">NBRC 107355</strain>
    </source>
</reference>
<name>A0A8J3NG37_9ACTN</name>
<dbReference type="Pfam" id="PF05960">
    <property type="entry name" value="DUF885"/>
    <property type="match status" value="1"/>
</dbReference>
<dbReference type="Proteomes" id="UP000612808">
    <property type="component" value="Unassembled WGS sequence"/>
</dbReference>
<dbReference type="RefSeq" id="WP_203663903.1">
    <property type="nucleotide sequence ID" value="NZ_BAAAZM010000023.1"/>
</dbReference>
<evidence type="ECO:0000313" key="1">
    <source>
        <dbReference type="EMBL" id="GID15545.1"/>
    </source>
</evidence>
<dbReference type="PANTHER" id="PTHR33361:SF2">
    <property type="entry name" value="DUF885 DOMAIN-CONTAINING PROTEIN"/>
    <property type="match status" value="1"/>
</dbReference>
<keyword evidence="2" id="KW-1185">Reference proteome</keyword>
<comment type="caution">
    <text evidence="1">The sequence shown here is derived from an EMBL/GenBank/DDBJ whole genome shotgun (WGS) entry which is preliminary data.</text>
</comment>
<sequence>MTSVWEAADRYLAGLAEWEPRAAQALGRTEVPATDLSPEAYEARAALAANATAELAVAVPGRPGDRMLGAALADRLAAETDLYESGFTTRLLAPLATPVHLVRSAFDNLPRDTEADWATVADRLAAVRSELAAYRETLRRSAARGQRVARRQVLVVADQCAAWIDPARDDFYRRLVTGYAGPSAARLARGAADASAATAEFAAFLRDELAPGAPERDGVGREMYGITARSFLGATLDLDDVYAYGWAELRRLADEMTVVAGRIVPGGTVAEAMAALDADPARRLSGVTELTDWLTRRVAAVTDALDGPHFTIPAQTRRVECRIAPATSGVMYYTPPDPGLTRPGRVWWCLPPGVDTATTWREVSTLHHESLPGHHLQHAITMTLPHLHPWQRTLCEVHGYAEGWAHYAEGLAGELGLLADDGERLGLLCGQIWRACRIVIDAGLHLDLPIPPGNGFTDATRWTPELGVEFLTRIAGMDAATARFEVDRYLGWPGQALAFSVGARLWREARAAAERAEGAGFDPARFHARALSLGPAGLDPLRTALEGNHG</sequence>
<accession>A0A8J3NG37</accession>
<proteinExistence type="predicted"/>
<dbReference type="AlphaFoldDB" id="A0A8J3NG37"/>
<dbReference type="EMBL" id="BOMB01000044">
    <property type="protein sequence ID" value="GID15545.1"/>
    <property type="molecule type" value="Genomic_DNA"/>
</dbReference>